<dbReference type="InterPro" id="IPR014284">
    <property type="entry name" value="RNA_pol_sigma-70_dom"/>
</dbReference>
<organism evidence="7 8">
    <name type="scientific">Oceaniferula marina</name>
    <dbReference type="NCBI Taxonomy" id="2748318"/>
    <lineage>
        <taxon>Bacteria</taxon>
        <taxon>Pseudomonadati</taxon>
        <taxon>Verrucomicrobiota</taxon>
        <taxon>Verrucomicrobiia</taxon>
        <taxon>Verrucomicrobiales</taxon>
        <taxon>Verrucomicrobiaceae</taxon>
        <taxon>Oceaniferula</taxon>
    </lineage>
</organism>
<gene>
    <name evidence="7" type="ORF">HW115_05650</name>
</gene>
<proteinExistence type="inferred from homology"/>
<dbReference type="InterPro" id="IPR013325">
    <property type="entry name" value="RNA_pol_sigma_r2"/>
</dbReference>
<dbReference type="NCBIfam" id="TIGR02989">
    <property type="entry name" value="Sig-70_gvs1"/>
    <property type="match status" value="1"/>
</dbReference>
<dbReference type="EMBL" id="JACBAZ010000002">
    <property type="protein sequence ID" value="NWK55084.1"/>
    <property type="molecule type" value="Genomic_DNA"/>
</dbReference>
<evidence type="ECO:0000256" key="4">
    <source>
        <dbReference type="ARBA" id="ARBA00023163"/>
    </source>
</evidence>
<dbReference type="InterPro" id="IPR036388">
    <property type="entry name" value="WH-like_DNA-bd_sf"/>
</dbReference>
<dbReference type="Pfam" id="PF04542">
    <property type="entry name" value="Sigma70_r2"/>
    <property type="match status" value="1"/>
</dbReference>
<feature type="domain" description="RNA polymerase sigma-70 region 2" evidence="5">
    <location>
        <begin position="14"/>
        <end position="81"/>
    </location>
</feature>
<comment type="similarity">
    <text evidence="1">Belongs to the sigma-70 factor family. ECF subfamily.</text>
</comment>
<comment type="caution">
    <text evidence="7">The sequence shown here is derived from an EMBL/GenBank/DDBJ whole genome shotgun (WGS) entry which is preliminary data.</text>
</comment>
<evidence type="ECO:0000256" key="1">
    <source>
        <dbReference type="ARBA" id="ARBA00010641"/>
    </source>
</evidence>
<evidence type="ECO:0000256" key="3">
    <source>
        <dbReference type="ARBA" id="ARBA00023082"/>
    </source>
</evidence>
<keyword evidence="2" id="KW-0805">Transcription regulation</keyword>
<keyword evidence="3" id="KW-0731">Sigma factor</keyword>
<dbReference type="InterPro" id="IPR039425">
    <property type="entry name" value="RNA_pol_sigma-70-like"/>
</dbReference>
<keyword evidence="4" id="KW-0804">Transcription</keyword>
<dbReference type="PANTHER" id="PTHR43133">
    <property type="entry name" value="RNA POLYMERASE ECF-TYPE SIGMA FACTO"/>
    <property type="match status" value="1"/>
</dbReference>
<evidence type="ECO:0000259" key="6">
    <source>
        <dbReference type="Pfam" id="PF08281"/>
    </source>
</evidence>
<dbReference type="PANTHER" id="PTHR43133:SF51">
    <property type="entry name" value="RNA POLYMERASE SIGMA FACTOR"/>
    <property type="match status" value="1"/>
</dbReference>
<dbReference type="Gene3D" id="1.10.10.10">
    <property type="entry name" value="Winged helix-like DNA-binding domain superfamily/Winged helix DNA-binding domain"/>
    <property type="match status" value="1"/>
</dbReference>
<dbReference type="RefSeq" id="WP_178931624.1">
    <property type="nucleotide sequence ID" value="NZ_JACBAZ010000002.1"/>
</dbReference>
<dbReference type="GO" id="GO:0003677">
    <property type="term" value="F:DNA binding"/>
    <property type="evidence" value="ECO:0007669"/>
    <property type="project" value="InterPro"/>
</dbReference>
<dbReference type="InterPro" id="IPR007627">
    <property type="entry name" value="RNA_pol_sigma70_r2"/>
</dbReference>
<dbReference type="Pfam" id="PF08281">
    <property type="entry name" value="Sigma70_r4_2"/>
    <property type="match status" value="1"/>
</dbReference>
<sequence length="176" mass="20286">MSENSESLQQYVQLMTQHQGALRAFIVSLMPGNPDVGDVLQETNLVLWQKREQFEKGSKFLAWAFTIARYQVMQQRDKAKRDGRLVFCDELMHSLSEPDTEDHDDEQQLRALEHCMNRLRAAERELIRHRYTKGCSLEDLAQHQSKSAGALRASLFRVRAALKKCVDRQLVEGDPA</sequence>
<dbReference type="GO" id="GO:0016987">
    <property type="term" value="F:sigma factor activity"/>
    <property type="evidence" value="ECO:0007669"/>
    <property type="project" value="UniProtKB-KW"/>
</dbReference>
<protein>
    <submittedName>
        <fullName evidence="7">Sigma-70 family RNA polymerase sigma factor</fullName>
    </submittedName>
</protein>
<feature type="domain" description="RNA polymerase sigma factor 70 region 4 type 2" evidence="6">
    <location>
        <begin position="110"/>
        <end position="162"/>
    </location>
</feature>
<dbReference type="InterPro" id="IPR013324">
    <property type="entry name" value="RNA_pol_sigma_r3/r4-like"/>
</dbReference>
<accession>A0A851GLS1</accession>
<evidence type="ECO:0000259" key="5">
    <source>
        <dbReference type="Pfam" id="PF04542"/>
    </source>
</evidence>
<dbReference type="AlphaFoldDB" id="A0A851GLS1"/>
<dbReference type="SUPFAM" id="SSF88659">
    <property type="entry name" value="Sigma3 and sigma4 domains of RNA polymerase sigma factors"/>
    <property type="match status" value="1"/>
</dbReference>
<evidence type="ECO:0000256" key="2">
    <source>
        <dbReference type="ARBA" id="ARBA00023015"/>
    </source>
</evidence>
<dbReference type="Proteomes" id="UP000557872">
    <property type="component" value="Unassembled WGS sequence"/>
</dbReference>
<evidence type="ECO:0000313" key="8">
    <source>
        <dbReference type="Proteomes" id="UP000557872"/>
    </source>
</evidence>
<evidence type="ECO:0000313" key="7">
    <source>
        <dbReference type="EMBL" id="NWK55084.1"/>
    </source>
</evidence>
<name>A0A851GLS1_9BACT</name>
<dbReference type="Gene3D" id="1.10.1740.10">
    <property type="match status" value="1"/>
</dbReference>
<dbReference type="GO" id="GO:0006352">
    <property type="term" value="P:DNA-templated transcription initiation"/>
    <property type="evidence" value="ECO:0007669"/>
    <property type="project" value="InterPro"/>
</dbReference>
<keyword evidence="8" id="KW-1185">Reference proteome</keyword>
<dbReference type="SUPFAM" id="SSF88946">
    <property type="entry name" value="Sigma2 domain of RNA polymerase sigma factors"/>
    <property type="match status" value="1"/>
</dbReference>
<dbReference type="InterPro" id="IPR013249">
    <property type="entry name" value="RNA_pol_sigma70_r4_t2"/>
</dbReference>
<reference evidence="7 8" key="1">
    <citation type="submission" date="2020-07" db="EMBL/GenBank/DDBJ databases">
        <title>Roseicoccus Jingziensis gen. nov., sp. nov., isolated from coastal seawater.</title>
        <authorList>
            <person name="Feng X."/>
        </authorList>
    </citation>
    <scope>NUCLEOTIDE SEQUENCE [LARGE SCALE GENOMIC DNA]</scope>
    <source>
        <strain evidence="7 8">N1E253</strain>
    </source>
</reference>
<dbReference type="NCBIfam" id="TIGR02937">
    <property type="entry name" value="sigma70-ECF"/>
    <property type="match status" value="1"/>
</dbReference>
<dbReference type="InterPro" id="IPR014331">
    <property type="entry name" value="RNA_pol_sigma70_ECF_RHOBA"/>
</dbReference>